<gene>
    <name evidence="1" type="ORF">TRIP_B250111</name>
</gene>
<dbReference type="AlphaFoldDB" id="A0A653A4R3"/>
<evidence type="ECO:0000313" key="1">
    <source>
        <dbReference type="EMBL" id="VBB42994.1"/>
    </source>
</evidence>
<sequence>MVSNPERVFLANLGVNLHGCLCGDHQVASAQMLAFIYISQTATRREAVGLSARRV</sequence>
<name>A0A653A4R3_UNCDX</name>
<proteinExistence type="predicted"/>
<protein>
    <submittedName>
        <fullName evidence="1">Uncharacterized protein</fullName>
    </submittedName>
</protein>
<accession>A0A653A4R3</accession>
<organism evidence="1">
    <name type="scientific">Uncultured Desulfatiglans sp</name>
    <dbReference type="NCBI Taxonomy" id="1748965"/>
    <lineage>
        <taxon>Bacteria</taxon>
        <taxon>Pseudomonadati</taxon>
        <taxon>Thermodesulfobacteriota</taxon>
        <taxon>Desulfobacteria</taxon>
        <taxon>Desulfatiglandales</taxon>
        <taxon>Desulfatiglandaceae</taxon>
        <taxon>Desulfatiglans</taxon>
        <taxon>environmental samples</taxon>
    </lineage>
</organism>
<dbReference type="EMBL" id="UPXX01000018">
    <property type="protein sequence ID" value="VBB42994.1"/>
    <property type="molecule type" value="Genomic_DNA"/>
</dbReference>
<reference evidence="1" key="1">
    <citation type="submission" date="2018-07" db="EMBL/GenBank/DDBJ databases">
        <authorList>
            <consortium name="Genoscope - CEA"/>
            <person name="William W."/>
        </authorList>
    </citation>
    <scope>NUCLEOTIDE SEQUENCE</scope>
    <source>
        <strain evidence="1">IK1</strain>
    </source>
</reference>